<dbReference type="AlphaFoldDB" id="A0A0C3EXI8"/>
<proteinExistence type="predicted"/>
<dbReference type="Proteomes" id="UP000054166">
    <property type="component" value="Unassembled WGS sequence"/>
</dbReference>
<dbReference type="EMBL" id="KN833027">
    <property type="protein sequence ID" value="KIM77235.1"/>
    <property type="molecule type" value="Genomic_DNA"/>
</dbReference>
<dbReference type="HOGENOM" id="CLU_1448242_0_0_1"/>
<gene>
    <name evidence="1" type="ORF">PILCRDRAFT_625557</name>
</gene>
<organism evidence="1 2">
    <name type="scientific">Piloderma croceum (strain F 1598)</name>
    <dbReference type="NCBI Taxonomy" id="765440"/>
    <lineage>
        <taxon>Eukaryota</taxon>
        <taxon>Fungi</taxon>
        <taxon>Dikarya</taxon>
        <taxon>Basidiomycota</taxon>
        <taxon>Agaricomycotina</taxon>
        <taxon>Agaricomycetes</taxon>
        <taxon>Agaricomycetidae</taxon>
        <taxon>Atheliales</taxon>
        <taxon>Atheliaceae</taxon>
        <taxon>Piloderma</taxon>
    </lineage>
</organism>
<evidence type="ECO:0000313" key="2">
    <source>
        <dbReference type="Proteomes" id="UP000054166"/>
    </source>
</evidence>
<dbReference type="InParanoid" id="A0A0C3EXI8"/>
<keyword evidence="2" id="KW-1185">Reference proteome</keyword>
<evidence type="ECO:0000313" key="1">
    <source>
        <dbReference type="EMBL" id="KIM77235.1"/>
    </source>
</evidence>
<reference evidence="2" key="2">
    <citation type="submission" date="2015-01" db="EMBL/GenBank/DDBJ databases">
        <title>Evolutionary Origins and Diversification of the Mycorrhizal Mutualists.</title>
        <authorList>
            <consortium name="DOE Joint Genome Institute"/>
            <consortium name="Mycorrhizal Genomics Consortium"/>
            <person name="Kohler A."/>
            <person name="Kuo A."/>
            <person name="Nagy L.G."/>
            <person name="Floudas D."/>
            <person name="Copeland A."/>
            <person name="Barry K.W."/>
            <person name="Cichocki N."/>
            <person name="Veneault-Fourrey C."/>
            <person name="LaButti K."/>
            <person name="Lindquist E.A."/>
            <person name="Lipzen A."/>
            <person name="Lundell T."/>
            <person name="Morin E."/>
            <person name="Murat C."/>
            <person name="Riley R."/>
            <person name="Ohm R."/>
            <person name="Sun H."/>
            <person name="Tunlid A."/>
            <person name="Henrissat B."/>
            <person name="Grigoriev I.V."/>
            <person name="Hibbett D.S."/>
            <person name="Martin F."/>
        </authorList>
    </citation>
    <scope>NUCLEOTIDE SEQUENCE [LARGE SCALE GENOMIC DNA]</scope>
    <source>
        <strain evidence="2">F 1598</strain>
    </source>
</reference>
<name>A0A0C3EXI8_PILCF</name>
<sequence>MFIPKRFSKPKLNQRGTAFPLFRLLLPPVAGPAFSHRSACCIDSPLHCSLSQTLSKQDYVLLLAIFRLWSLSALEKFRIYRTSNSPGTQLLRVRTHSTTTKDRLQPDSRPISFGIKVLSIQNRDRGALRTSCRYTDEARHIIVVSCSNCCARFCGILSWWRIEYLIHLAPRFISAPPQVRLLSFQQM</sequence>
<protein>
    <submittedName>
        <fullName evidence="1">Uncharacterized protein</fullName>
    </submittedName>
</protein>
<accession>A0A0C3EXI8</accession>
<reference evidence="1 2" key="1">
    <citation type="submission" date="2014-04" db="EMBL/GenBank/DDBJ databases">
        <authorList>
            <consortium name="DOE Joint Genome Institute"/>
            <person name="Kuo A."/>
            <person name="Tarkka M."/>
            <person name="Buscot F."/>
            <person name="Kohler A."/>
            <person name="Nagy L.G."/>
            <person name="Floudas D."/>
            <person name="Copeland A."/>
            <person name="Barry K.W."/>
            <person name="Cichocki N."/>
            <person name="Veneault-Fourrey C."/>
            <person name="LaButti K."/>
            <person name="Lindquist E.A."/>
            <person name="Lipzen A."/>
            <person name="Lundell T."/>
            <person name="Morin E."/>
            <person name="Murat C."/>
            <person name="Sun H."/>
            <person name="Tunlid A."/>
            <person name="Henrissat B."/>
            <person name="Grigoriev I.V."/>
            <person name="Hibbett D.S."/>
            <person name="Martin F."/>
            <person name="Nordberg H.P."/>
            <person name="Cantor M.N."/>
            <person name="Hua S.X."/>
        </authorList>
    </citation>
    <scope>NUCLEOTIDE SEQUENCE [LARGE SCALE GENOMIC DNA]</scope>
    <source>
        <strain evidence="1 2">F 1598</strain>
    </source>
</reference>